<accession>A0ABW8URG9</accession>
<dbReference type="GO" id="GO:0102208">
    <property type="term" value="F:2-polyprenyl-6-hydroxyphenol methylase activity"/>
    <property type="evidence" value="ECO:0007669"/>
    <property type="project" value="UniProtKB-EC"/>
</dbReference>
<dbReference type="GO" id="GO:0032259">
    <property type="term" value="P:methylation"/>
    <property type="evidence" value="ECO:0007669"/>
    <property type="project" value="UniProtKB-KW"/>
</dbReference>
<keyword evidence="3" id="KW-1185">Reference proteome</keyword>
<dbReference type="EMBL" id="JBHDIY010000002">
    <property type="protein sequence ID" value="MFL4469319.1"/>
    <property type="molecule type" value="Genomic_DNA"/>
</dbReference>
<proteinExistence type="predicted"/>
<evidence type="ECO:0000259" key="1">
    <source>
        <dbReference type="Pfam" id="PF08242"/>
    </source>
</evidence>
<organism evidence="2 3">
    <name type="scientific">Tateyamaria armeniaca</name>
    <dbReference type="NCBI Taxonomy" id="2518930"/>
    <lineage>
        <taxon>Bacteria</taxon>
        <taxon>Pseudomonadati</taxon>
        <taxon>Pseudomonadota</taxon>
        <taxon>Alphaproteobacteria</taxon>
        <taxon>Rhodobacterales</taxon>
        <taxon>Roseobacteraceae</taxon>
        <taxon>Tateyamaria</taxon>
    </lineage>
</organism>
<keyword evidence="2" id="KW-0489">Methyltransferase</keyword>
<protein>
    <submittedName>
        <fullName evidence="2">Class I SAM-dependent methyltransferase</fullName>
        <ecNumber evidence="2">2.1.1.222</ecNumber>
        <ecNumber evidence="2">2.1.1.64</ecNumber>
    </submittedName>
</protein>
<feature type="domain" description="Methyltransferase type 12" evidence="1">
    <location>
        <begin position="42"/>
        <end position="138"/>
    </location>
</feature>
<dbReference type="EC" id="2.1.1.64" evidence="2"/>
<dbReference type="InterPro" id="IPR029063">
    <property type="entry name" value="SAM-dependent_MTases_sf"/>
</dbReference>
<evidence type="ECO:0000313" key="3">
    <source>
        <dbReference type="Proteomes" id="UP001627408"/>
    </source>
</evidence>
<comment type="caution">
    <text evidence="2">The sequence shown here is derived from an EMBL/GenBank/DDBJ whole genome shotgun (WGS) entry which is preliminary data.</text>
</comment>
<dbReference type="Pfam" id="PF08242">
    <property type="entry name" value="Methyltransf_12"/>
    <property type="match status" value="1"/>
</dbReference>
<dbReference type="EC" id="2.1.1.222" evidence="2"/>
<dbReference type="InterPro" id="IPR013217">
    <property type="entry name" value="Methyltransf_12"/>
</dbReference>
<keyword evidence="2" id="KW-0808">Transferase</keyword>
<evidence type="ECO:0000313" key="2">
    <source>
        <dbReference type="EMBL" id="MFL4469319.1"/>
    </source>
</evidence>
<dbReference type="SUPFAM" id="SSF53335">
    <property type="entry name" value="S-adenosyl-L-methionine-dependent methyltransferases"/>
    <property type="match status" value="1"/>
</dbReference>
<dbReference type="RefSeq" id="WP_407591105.1">
    <property type="nucleotide sequence ID" value="NZ_JBHDIY010000002.1"/>
</dbReference>
<sequence length="200" mass="22000">MSSVSDYARLAPDVIAAHATLSDAEIFHPVAAFLPKVPSTLLDIGAGIGRTAAWFASQGVQVTALEPVTELRAAGQARFDTLPFRWVDDELPNLNHTTGLKEQFDTVILCGVWHLLPPEQRDTAMQNIRHVTAPRGRVLMSLRHGPAPDGITTYPVDVRSTVKCARSYGLKAEFQTTARSVQQTNRTRGVTWTWLVLNKT</sequence>
<dbReference type="Gene3D" id="3.40.50.150">
    <property type="entry name" value="Vaccinia Virus protein VP39"/>
    <property type="match status" value="1"/>
</dbReference>
<dbReference type="GO" id="GO:0061542">
    <property type="term" value="F:3-demethylubiquinol 3-O-methyltransferase activity"/>
    <property type="evidence" value="ECO:0007669"/>
    <property type="project" value="UniProtKB-EC"/>
</dbReference>
<dbReference type="CDD" id="cd02440">
    <property type="entry name" value="AdoMet_MTases"/>
    <property type="match status" value="1"/>
</dbReference>
<reference evidence="2 3" key="1">
    <citation type="submission" date="2024-08" db="EMBL/GenBank/DDBJ databases">
        <title>Tateyamaria sp. nov., isolated from marine algae.</title>
        <authorList>
            <person name="Choi B.J."/>
            <person name="Kim J.M."/>
            <person name="Lee J.K."/>
            <person name="Choi D.G."/>
            <person name="Bayburt H."/>
            <person name="Baek J.H."/>
            <person name="Han D.M."/>
            <person name="Jeon C.O."/>
        </authorList>
    </citation>
    <scope>NUCLEOTIDE SEQUENCE [LARGE SCALE GENOMIC DNA]</scope>
    <source>
        <strain evidence="2 3">KMU-156</strain>
    </source>
</reference>
<dbReference type="Proteomes" id="UP001627408">
    <property type="component" value="Unassembled WGS sequence"/>
</dbReference>
<gene>
    <name evidence="2" type="ORF">ACERZ8_05340</name>
</gene>
<name>A0ABW8URG9_9RHOB</name>